<keyword evidence="5" id="KW-1278">Translocase</keyword>
<evidence type="ECO:0000256" key="1">
    <source>
        <dbReference type="ARBA" id="ARBA00004370"/>
    </source>
</evidence>
<dbReference type="InterPro" id="IPR036412">
    <property type="entry name" value="HAD-like_sf"/>
</dbReference>
<dbReference type="Gene3D" id="2.70.150.10">
    <property type="entry name" value="Calcium-transporting ATPase, cytoplasmic transduction domain A"/>
    <property type="match status" value="1"/>
</dbReference>
<keyword evidence="10" id="KW-0067">ATP-binding</keyword>
<dbReference type="GO" id="GO:0046872">
    <property type="term" value="F:metal ion binding"/>
    <property type="evidence" value="ECO:0007669"/>
    <property type="project" value="UniProtKB-KW"/>
</dbReference>
<evidence type="ECO:0000256" key="5">
    <source>
        <dbReference type="ARBA" id="ARBA00022967"/>
    </source>
</evidence>
<dbReference type="NCBIfam" id="TIGR01525">
    <property type="entry name" value="ATPase-IB_hvy"/>
    <property type="match status" value="1"/>
</dbReference>
<organism evidence="12 13">
    <name type="scientific">Aurantimonas manganoxydans (strain ATCC BAA-1229 / DSM 21871 / SI85-9A1)</name>
    <dbReference type="NCBI Taxonomy" id="287752"/>
    <lineage>
        <taxon>Bacteria</taxon>
        <taxon>Pseudomonadati</taxon>
        <taxon>Pseudomonadota</taxon>
        <taxon>Alphaproteobacteria</taxon>
        <taxon>Hyphomicrobiales</taxon>
        <taxon>Aurantimonadaceae</taxon>
        <taxon>Aurantimonas</taxon>
    </lineage>
</organism>
<dbReference type="InterPro" id="IPR044492">
    <property type="entry name" value="P_typ_ATPase_HD_dom"/>
</dbReference>
<dbReference type="GO" id="GO:0005886">
    <property type="term" value="C:plasma membrane"/>
    <property type="evidence" value="ECO:0007669"/>
    <property type="project" value="UniProtKB-SubCell"/>
</dbReference>
<dbReference type="InterPro" id="IPR018303">
    <property type="entry name" value="ATPase_P-typ_P_site"/>
</dbReference>
<evidence type="ECO:0000256" key="8">
    <source>
        <dbReference type="ARBA" id="ARBA00039097"/>
    </source>
</evidence>
<proteinExistence type="inferred from homology"/>
<name>Q1YMW2_AURMS</name>
<dbReference type="SUPFAM" id="SSF81653">
    <property type="entry name" value="Calcium ATPase, transduction domain A"/>
    <property type="match status" value="1"/>
</dbReference>
<evidence type="ECO:0000256" key="4">
    <source>
        <dbReference type="ARBA" id="ARBA00022723"/>
    </source>
</evidence>
<feature type="transmembrane region" description="Helical" evidence="10">
    <location>
        <begin position="270"/>
        <end position="292"/>
    </location>
</feature>
<dbReference type="InterPro" id="IPR001757">
    <property type="entry name" value="P_typ_ATPase"/>
</dbReference>
<dbReference type="Pfam" id="PF00122">
    <property type="entry name" value="E1-E2_ATPase"/>
    <property type="match status" value="1"/>
</dbReference>
<dbReference type="EMBL" id="AAPJ01000001">
    <property type="protein sequence ID" value="EAS51269.1"/>
    <property type="molecule type" value="Genomic_DNA"/>
</dbReference>
<gene>
    <name evidence="12" type="ORF">SI859A1_02084</name>
</gene>
<keyword evidence="7 10" id="KW-0472">Membrane</keyword>
<dbReference type="SFLD" id="SFLDF00027">
    <property type="entry name" value="p-type_atpase"/>
    <property type="match status" value="1"/>
</dbReference>
<dbReference type="GO" id="GO:0015086">
    <property type="term" value="F:cadmium ion transmembrane transporter activity"/>
    <property type="evidence" value="ECO:0007669"/>
    <property type="project" value="TreeGrafter"/>
</dbReference>
<dbReference type="SUPFAM" id="SSF81665">
    <property type="entry name" value="Calcium ATPase, transmembrane domain M"/>
    <property type="match status" value="1"/>
</dbReference>
<dbReference type="InterPro" id="IPR059000">
    <property type="entry name" value="ATPase_P-type_domA"/>
</dbReference>
<keyword evidence="13" id="KW-1185">Reference proteome</keyword>
<dbReference type="Gene3D" id="3.40.1110.10">
    <property type="entry name" value="Calcium-transporting ATPase, cytoplasmic domain N"/>
    <property type="match status" value="1"/>
</dbReference>
<feature type="transmembrane region" description="Helical" evidence="10">
    <location>
        <begin position="24"/>
        <end position="44"/>
    </location>
</feature>
<dbReference type="PRINTS" id="PR00119">
    <property type="entry name" value="CATATPASE"/>
</dbReference>
<dbReference type="Pfam" id="PF00702">
    <property type="entry name" value="Hydrolase"/>
    <property type="match status" value="1"/>
</dbReference>
<dbReference type="SFLD" id="SFLDS00003">
    <property type="entry name" value="Haloacid_Dehalogenase"/>
    <property type="match status" value="1"/>
</dbReference>
<evidence type="ECO:0000256" key="2">
    <source>
        <dbReference type="ARBA" id="ARBA00006024"/>
    </source>
</evidence>
<keyword evidence="10" id="KW-0547">Nucleotide-binding</keyword>
<comment type="caution">
    <text evidence="12">The sequence shown here is derived from an EMBL/GenBank/DDBJ whole genome shotgun (WGS) entry which is preliminary data.</text>
</comment>
<dbReference type="GO" id="GO:0016887">
    <property type="term" value="F:ATP hydrolysis activity"/>
    <property type="evidence" value="ECO:0007669"/>
    <property type="project" value="InterPro"/>
</dbReference>
<dbReference type="PROSITE" id="PS00154">
    <property type="entry name" value="ATPASE_E1_E2"/>
    <property type="match status" value="1"/>
</dbReference>
<dbReference type="InterPro" id="IPR023299">
    <property type="entry name" value="ATPase_P-typ_cyto_dom_N"/>
</dbReference>
<feature type="domain" description="P-type ATPase A" evidence="11">
    <location>
        <begin position="131"/>
        <end position="229"/>
    </location>
</feature>
<dbReference type="EC" id="7.2.2.12" evidence="8"/>
<feature type="transmembrane region" description="Helical" evidence="10">
    <location>
        <begin position="573"/>
        <end position="597"/>
    </location>
</feature>
<reference evidence="12 13" key="1">
    <citation type="journal article" date="2008" name="Appl. Environ. Microbiol.">
        <title>Genomic insights into Mn(II) oxidation by the marine alphaproteobacterium Aurantimonas sp. strain SI85-9A1.</title>
        <authorList>
            <person name="Dick G.J."/>
            <person name="Podell S."/>
            <person name="Johnson H.A."/>
            <person name="Rivera-Espinoza Y."/>
            <person name="Bernier-Latmani R."/>
            <person name="McCarthy J.K."/>
            <person name="Torpey J.W."/>
            <person name="Clement B.G."/>
            <person name="Gaasterland T."/>
            <person name="Tebo B.M."/>
        </authorList>
    </citation>
    <scope>NUCLEOTIDE SEQUENCE [LARGE SCALE GENOMIC DNA]</scope>
    <source>
        <strain evidence="12 13">SI85-9A1</strain>
    </source>
</reference>
<dbReference type="GO" id="GO:0016463">
    <property type="term" value="F:P-type zinc transporter activity"/>
    <property type="evidence" value="ECO:0007669"/>
    <property type="project" value="UniProtKB-EC"/>
</dbReference>
<dbReference type="HOGENOM" id="CLU_001771_6_3_5"/>
<evidence type="ECO:0000256" key="6">
    <source>
        <dbReference type="ARBA" id="ARBA00022989"/>
    </source>
</evidence>
<evidence type="ECO:0000313" key="12">
    <source>
        <dbReference type="EMBL" id="EAS51269.1"/>
    </source>
</evidence>
<dbReference type="BioCyc" id="AURANTIMONAS:SI859A1_02084-MONOMER"/>
<dbReference type="InterPro" id="IPR023298">
    <property type="entry name" value="ATPase_P-typ_TM_dom_sf"/>
</dbReference>
<accession>Q1YMW2</accession>
<dbReference type="Proteomes" id="UP000000321">
    <property type="component" value="Unassembled WGS sequence"/>
</dbReference>
<dbReference type="InterPro" id="IPR008250">
    <property type="entry name" value="ATPase_P-typ_transduc_dom_A_sf"/>
</dbReference>
<feature type="transmembrane region" description="Helical" evidence="10">
    <location>
        <begin position="81"/>
        <end position="107"/>
    </location>
</feature>
<dbReference type="AlphaFoldDB" id="Q1YMW2"/>
<keyword evidence="4 10" id="KW-0479">Metal-binding</keyword>
<dbReference type="GO" id="GO:0005524">
    <property type="term" value="F:ATP binding"/>
    <property type="evidence" value="ECO:0007669"/>
    <property type="project" value="UniProtKB-UniRule"/>
</dbReference>
<dbReference type="InterPro" id="IPR027256">
    <property type="entry name" value="P-typ_ATPase_IB"/>
</dbReference>
<dbReference type="SUPFAM" id="SSF56784">
    <property type="entry name" value="HAD-like"/>
    <property type="match status" value="1"/>
</dbReference>
<dbReference type="InterPro" id="IPR023214">
    <property type="entry name" value="HAD_sf"/>
</dbReference>
<comment type="catalytic activity">
    <reaction evidence="9">
        <text>Zn(2+)(in) + ATP + H2O = Zn(2+)(out) + ADP + phosphate + H(+)</text>
        <dbReference type="Rhea" id="RHEA:20621"/>
        <dbReference type="ChEBI" id="CHEBI:15377"/>
        <dbReference type="ChEBI" id="CHEBI:15378"/>
        <dbReference type="ChEBI" id="CHEBI:29105"/>
        <dbReference type="ChEBI" id="CHEBI:30616"/>
        <dbReference type="ChEBI" id="CHEBI:43474"/>
        <dbReference type="ChEBI" id="CHEBI:456216"/>
        <dbReference type="EC" id="7.2.2.12"/>
    </reaction>
</comment>
<keyword evidence="6 10" id="KW-1133">Transmembrane helix</keyword>
<keyword evidence="10" id="KW-1003">Cell membrane</keyword>
<evidence type="ECO:0000256" key="9">
    <source>
        <dbReference type="ARBA" id="ARBA00047308"/>
    </source>
</evidence>
<evidence type="ECO:0000259" key="11">
    <source>
        <dbReference type="Pfam" id="PF00122"/>
    </source>
</evidence>
<dbReference type="Gene3D" id="3.40.50.1000">
    <property type="entry name" value="HAD superfamily/HAD-like"/>
    <property type="match status" value="1"/>
</dbReference>
<evidence type="ECO:0000256" key="3">
    <source>
        <dbReference type="ARBA" id="ARBA00022692"/>
    </source>
</evidence>
<dbReference type="PANTHER" id="PTHR48085">
    <property type="entry name" value="CADMIUM/ZINC-TRANSPORTING ATPASE HMA2-RELATED"/>
    <property type="match status" value="1"/>
</dbReference>
<evidence type="ECO:0000256" key="10">
    <source>
        <dbReference type="RuleBase" id="RU362081"/>
    </source>
</evidence>
<dbReference type="PANTHER" id="PTHR48085:SF5">
    <property type="entry name" value="CADMIUM_ZINC-TRANSPORTING ATPASE HMA4-RELATED"/>
    <property type="match status" value="1"/>
</dbReference>
<protein>
    <recommendedName>
        <fullName evidence="8">P-type Zn(2+) transporter</fullName>
        <ecNumber evidence="8">7.2.2.12</ecNumber>
    </recommendedName>
</protein>
<dbReference type="SFLD" id="SFLDG00002">
    <property type="entry name" value="C1.7:_P-type_atpase_like"/>
    <property type="match status" value="1"/>
</dbReference>
<comment type="subcellular location">
    <subcellularLocation>
        <location evidence="10">Cell membrane</location>
    </subcellularLocation>
    <subcellularLocation>
        <location evidence="1">Membrane</location>
    </subcellularLocation>
</comment>
<evidence type="ECO:0000256" key="7">
    <source>
        <dbReference type="ARBA" id="ARBA00023136"/>
    </source>
</evidence>
<keyword evidence="3 10" id="KW-0812">Transmembrane</keyword>
<dbReference type="InterPro" id="IPR051014">
    <property type="entry name" value="Cation_Transport_ATPase_IB"/>
</dbReference>
<feature type="transmembrane region" description="Helical" evidence="10">
    <location>
        <begin position="51"/>
        <end position="69"/>
    </location>
</feature>
<sequence>MTEARDGRMAAAPNGALVRRLARIGAIVCALTGLAFGLLAWGIGRPDIADLAWTAGVIPVLVILVGEIVVSLRQGNFGLDIVAALAMLAALLVGETLAAAVVALMYAGGQALEAFAEGRAGREMTALLDRVPKHATRYRDGALETVPIAAIVPGDRLLIHLGDVLPVDGTVAGAALLDQSALTGESLPVARSDGETAMSGASNVGAAFDLVAGESAARSTYAGIVRMVEEAARAKAPMARLADRYALGFMAVTIALSLGAWLLSGDAVRAVAVLVVATPCPLILAVPVAIVAGMSRAAGRGVLVKGGGALETLGRIDTLVVDKTGTLTHGIATVTRIVASKGWDEAEILRLAASLDQLSQHAIARALVAEAHRRDLVLVMPQEGREVAGEGVEGTIDGRAMLVGGRQHVASALAPDELAALDAAVPAGALIVALVVEGRLAGLILMQDGLRDGVGATLARMRALGVGRIVLATGDRRDVALAVTGDLGLDAVAADLVPQDKVALVGREKAGGSVMMVGDGVNDAPALVAADLGVAMGVEGAAASAEAADIILLRDGLDGLADAMAIARRSRRIALQSVVVGLGLSGLGMLAAAAGYLAPVQGALLQELIDVAVILNALRALRPA</sequence>
<dbReference type="NCBIfam" id="TIGR01494">
    <property type="entry name" value="ATPase_P-type"/>
    <property type="match status" value="1"/>
</dbReference>
<evidence type="ECO:0000313" key="13">
    <source>
        <dbReference type="Proteomes" id="UP000000321"/>
    </source>
</evidence>
<feature type="transmembrane region" description="Helical" evidence="10">
    <location>
        <begin position="245"/>
        <end position="264"/>
    </location>
</feature>
<comment type="similarity">
    <text evidence="2 10">Belongs to the cation transport ATPase (P-type) (TC 3.A.3) family. Type IB subfamily.</text>
</comment>
<dbReference type="PRINTS" id="PR00120">
    <property type="entry name" value="HATPASE"/>
</dbReference>